<dbReference type="Proteomes" id="UP000824090">
    <property type="component" value="Unassembled WGS sequence"/>
</dbReference>
<proteinExistence type="predicted"/>
<protein>
    <submittedName>
        <fullName evidence="1">Uncharacterized protein</fullName>
    </submittedName>
</protein>
<organism evidence="1 2">
    <name type="scientific">Candidatus Allocopromorpha excrementigallinarum</name>
    <dbReference type="NCBI Taxonomy" id="2840742"/>
    <lineage>
        <taxon>Bacteria</taxon>
        <taxon>Bacillati</taxon>
        <taxon>Bacillota</taxon>
        <taxon>Clostridia</taxon>
        <taxon>Eubacteriales</taxon>
        <taxon>Eubacteriaceae</taxon>
        <taxon>Eubacteriaceae incertae sedis</taxon>
        <taxon>Candidatus Allocopromorpha</taxon>
    </lineage>
</organism>
<sequence>MKLPLKTRILEYAIEENKPLSAEEITEALKKEYEGERFCNYKNIDTLLDAYCGVGVMKATDMYFDDKGKLVVKYQVTKFGKDYERLIPGHES</sequence>
<gene>
    <name evidence="1" type="ORF">IAC50_07020</name>
</gene>
<reference evidence="1" key="1">
    <citation type="submission" date="2020-10" db="EMBL/GenBank/DDBJ databases">
        <authorList>
            <person name="Gilroy R."/>
        </authorList>
    </citation>
    <scope>NUCLEOTIDE SEQUENCE</scope>
    <source>
        <strain evidence="1">ChiHcec3-6078</strain>
    </source>
</reference>
<dbReference type="EMBL" id="DVMP01000131">
    <property type="protein sequence ID" value="HIU26225.1"/>
    <property type="molecule type" value="Genomic_DNA"/>
</dbReference>
<comment type="caution">
    <text evidence="1">The sequence shown here is derived from an EMBL/GenBank/DDBJ whole genome shotgun (WGS) entry which is preliminary data.</text>
</comment>
<dbReference type="AlphaFoldDB" id="A0A9D1L6Q4"/>
<accession>A0A9D1L6Q4</accession>
<evidence type="ECO:0000313" key="1">
    <source>
        <dbReference type="EMBL" id="HIU26225.1"/>
    </source>
</evidence>
<reference evidence="1" key="2">
    <citation type="journal article" date="2021" name="PeerJ">
        <title>Extensive microbial diversity within the chicken gut microbiome revealed by metagenomics and culture.</title>
        <authorList>
            <person name="Gilroy R."/>
            <person name="Ravi A."/>
            <person name="Getino M."/>
            <person name="Pursley I."/>
            <person name="Horton D.L."/>
            <person name="Alikhan N.F."/>
            <person name="Baker D."/>
            <person name="Gharbi K."/>
            <person name="Hall N."/>
            <person name="Watson M."/>
            <person name="Adriaenssens E.M."/>
            <person name="Foster-Nyarko E."/>
            <person name="Jarju S."/>
            <person name="Secka A."/>
            <person name="Antonio M."/>
            <person name="Oren A."/>
            <person name="Chaudhuri R.R."/>
            <person name="La Ragione R."/>
            <person name="Hildebrand F."/>
            <person name="Pallen M.J."/>
        </authorList>
    </citation>
    <scope>NUCLEOTIDE SEQUENCE</scope>
    <source>
        <strain evidence="1">ChiHcec3-6078</strain>
    </source>
</reference>
<evidence type="ECO:0000313" key="2">
    <source>
        <dbReference type="Proteomes" id="UP000824090"/>
    </source>
</evidence>
<name>A0A9D1L6Q4_9FIRM</name>